<keyword evidence="9 15" id="KW-0472">Membrane</keyword>
<dbReference type="GO" id="GO:0050766">
    <property type="term" value="P:positive regulation of phagocytosis"/>
    <property type="evidence" value="ECO:0007669"/>
    <property type="project" value="InterPro"/>
</dbReference>
<dbReference type="InterPro" id="IPR013270">
    <property type="entry name" value="CD47_Vset"/>
</dbReference>
<keyword evidence="4" id="KW-0597">Phosphoprotein</keyword>
<evidence type="ECO:0000256" key="13">
    <source>
        <dbReference type="ARBA" id="ARBA00023319"/>
    </source>
</evidence>
<dbReference type="EMBL" id="KL447422">
    <property type="protein sequence ID" value="KFO73405.1"/>
    <property type="molecule type" value="Genomic_DNA"/>
</dbReference>
<dbReference type="GO" id="GO:0070053">
    <property type="term" value="F:thrombospondin receptor activity"/>
    <property type="evidence" value="ECO:0007669"/>
    <property type="project" value="InterPro"/>
</dbReference>
<dbReference type="Gene3D" id="2.60.40.10">
    <property type="entry name" value="Immunoglobulins"/>
    <property type="match status" value="1"/>
</dbReference>
<keyword evidence="8 15" id="KW-1133">Transmembrane helix</keyword>
<dbReference type="GO" id="GO:0005886">
    <property type="term" value="C:plasma membrane"/>
    <property type="evidence" value="ECO:0007669"/>
    <property type="project" value="UniProtKB-SubCell"/>
</dbReference>
<dbReference type="SUPFAM" id="SSF48726">
    <property type="entry name" value="Immunoglobulin"/>
    <property type="match status" value="1"/>
</dbReference>
<keyword evidence="3" id="KW-1003">Cell membrane</keyword>
<keyword evidence="5 15" id="KW-0812">Transmembrane</keyword>
<dbReference type="InterPro" id="IPR006704">
    <property type="entry name" value="CD47"/>
</dbReference>
<evidence type="ECO:0000259" key="16">
    <source>
        <dbReference type="PROSITE" id="PS50835"/>
    </source>
</evidence>
<feature type="transmembrane region" description="Helical" evidence="15">
    <location>
        <begin position="159"/>
        <end position="180"/>
    </location>
</feature>
<comment type="subcellular location">
    <subcellularLocation>
        <location evidence="1">Cell membrane</location>
        <topology evidence="1">Multi-pass membrane protein</topology>
    </subcellularLocation>
</comment>
<evidence type="ECO:0000256" key="6">
    <source>
        <dbReference type="ARBA" id="ARBA00022729"/>
    </source>
</evidence>
<feature type="transmembrane region" description="Helical" evidence="15">
    <location>
        <begin position="127"/>
        <end position="147"/>
    </location>
</feature>
<evidence type="ECO:0000256" key="8">
    <source>
        <dbReference type="ARBA" id="ARBA00022989"/>
    </source>
</evidence>
<dbReference type="InterPro" id="IPR013783">
    <property type="entry name" value="Ig-like_fold"/>
</dbReference>
<dbReference type="InterPro" id="IPR007110">
    <property type="entry name" value="Ig-like_dom"/>
</dbReference>
<proteinExistence type="predicted"/>
<dbReference type="InterPro" id="IPR013147">
    <property type="entry name" value="CD47-like_TM"/>
</dbReference>
<keyword evidence="7" id="KW-0130">Cell adhesion</keyword>
<gene>
    <name evidence="17" type="ORF">N303_03247</name>
</gene>
<dbReference type="InterPro" id="IPR036179">
    <property type="entry name" value="Ig-like_dom_sf"/>
</dbReference>
<evidence type="ECO:0000313" key="18">
    <source>
        <dbReference type="Proteomes" id="UP000053760"/>
    </source>
</evidence>
<feature type="non-terminal residue" evidence="17">
    <location>
        <position position="286"/>
    </location>
</feature>
<dbReference type="Pfam" id="PF08204">
    <property type="entry name" value="V-set_CD47"/>
    <property type="match status" value="1"/>
</dbReference>
<protein>
    <recommendedName>
        <fullName evidence="2">Leukocyte surface antigen CD47</fullName>
    </recommendedName>
    <alternativeName>
        <fullName evidence="14">Integrin-associated protein</fullName>
    </alternativeName>
</protein>
<evidence type="ECO:0000313" key="17">
    <source>
        <dbReference type="EMBL" id="KFO73405.1"/>
    </source>
</evidence>
<accession>A0A091FSC0</accession>
<dbReference type="STRING" id="55661.A0A091FSC0"/>
<keyword evidence="18" id="KW-1185">Reference proteome</keyword>
<evidence type="ECO:0000256" key="15">
    <source>
        <dbReference type="SAM" id="Phobius"/>
    </source>
</evidence>
<dbReference type="AlphaFoldDB" id="A0A091FSC0"/>
<feature type="transmembrane region" description="Helical" evidence="15">
    <location>
        <begin position="192"/>
        <end position="214"/>
    </location>
</feature>
<evidence type="ECO:0000256" key="12">
    <source>
        <dbReference type="ARBA" id="ARBA00023283"/>
    </source>
</evidence>
<feature type="domain" description="Ig-like" evidence="16">
    <location>
        <begin position="1"/>
        <end position="110"/>
    </location>
</feature>
<keyword evidence="13" id="KW-0393">Immunoglobulin domain</keyword>
<evidence type="ECO:0000256" key="1">
    <source>
        <dbReference type="ARBA" id="ARBA00004651"/>
    </source>
</evidence>
<dbReference type="Proteomes" id="UP000053760">
    <property type="component" value="Unassembled WGS sequence"/>
</dbReference>
<keyword evidence="11" id="KW-0325">Glycoprotein</keyword>
<dbReference type="GO" id="GO:0022409">
    <property type="term" value="P:positive regulation of cell-cell adhesion"/>
    <property type="evidence" value="ECO:0007669"/>
    <property type="project" value="InterPro"/>
</dbReference>
<evidence type="ECO:0000256" key="2">
    <source>
        <dbReference type="ARBA" id="ARBA00015454"/>
    </source>
</evidence>
<dbReference type="InterPro" id="IPR037805">
    <property type="entry name" value="IgV_CD47"/>
</dbReference>
<dbReference type="Pfam" id="PF04549">
    <property type="entry name" value="CD47"/>
    <property type="match status" value="1"/>
</dbReference>
<keyword evidence="10" id="KW-1015">Disulfide bond</keyword>
<keyword evidence="6" id="KW-0732">Signal</keyword>
<evidence type="ECO:0000256" key="11">
    <source>
        <dbReference type="ARBA" id="ARBA00023180"/>
    </source>
</evidence>
<evidence type="ECO:0000256" key="10">
    <source>
        <dbReference type="ARBA" id="ARBA00023157"/>
    </source>
</evidence>
<dbReference type="PROSITE" id="PS50835">
    <property type="entry name" value="IG_LIKE"/>
    <property type="match status" value="1"/>
</dbReference>
<name>A0A091FSC0_CUCCA</name>
<evidence type="ECO:0000256" key="14">
    <source>
        <dbReference type="ARBA" id="ARBA00033289"/>
    </source>
</evidence>
<dbReference type="CDD" id="cd16090">
    <property type="entry name" value="IgV_CD47"/>
    <property type="match status" value="1"/>
</dbReference>
<evidence type="ECO:0000256" key="4">
    <source>
        <dbReference type="ARBA" id="ARBA00022553"/>
    </source>
</evidence>
<feature type="transmembrane region" description="Helical" evidence="15">
    <location>
        <begin position="221"/>
        <end position="243"/>
    </location>
</feature>
<dbReference type="PANTHER" id="PTHR10613">
    <property type="entry name" value="LEUKOCYTE SURFACE ANTIGEN CD47"/>
    <property type="match status" value="1"/>
</dbReference>
<keyword evidence="12" id="KW-0873">Pyrrolidone carboxylic acid</keyword>
<evidence type="ECO:0000256" key="7">
    <source>
        <dbReference type="ARBA" id="ARBA00022889"/>
    </source>
</evidence>
<dbReference type="GO" id="GO:0007155">
    <property type="term" value="P:cell adhesion"/>
    <property type="evidence" value="ECO:0007669"/>
    <property type="project" value="UniProtKB-KW"/>
</dbReference>
<evidence type="ECO:0000256" key="5">
    <source>
        <dbReference type="ARBA" id="ARBA00022692"/>
    </source>
</evidence>
<dbReference type="GO" id="GO:0070062">
    <property type="term" value="C:extracellular exosome"/>
    <property type="evidence" value="ECO:0007669"/>
    <property type="project" value="TreeGrafter"/>
</dbReference>
<evidence type="ECO:0000256" key="9">
    <source>
        <dbReference type="ARBA" id="ARBA00023136"/>
    </source>
</evidence>
<reference evidence="17 18" key="1">
    <citation type="submission" date="2014-04" db="EMBL/GenBank/DDBJ databases">
        <title>Genome evolution of avian class.</title>
        <authorList>
            <person name="Zhang G."/>
            <person name="Li C."/>
        </authorList>
    </citation>
    <scope>NUCLEOTIDE SEQUENCE [LARGE SCALE GENOMIC DNA]</scope>
    <source>
        <strain evidence="17">BGI_N303</strain>
    </source>
</reference>
<dbReference type="GO" id="GO:0050729">
    <property type="term" value="P:positive regulation of inflammatory response"/>
    <property type="evidence" value="ECO:0007669"/>
    <property type="project" value="InterPro"/>
</dbReference>
<dbReference type="PANTHER" id="PTHR10613:SF0">
    <property type="entry name" value="LEUKOCYTE SURFACE ANTIGEN CD47"/>
    <property type="match status" value="1"/>
</dbReference>
<evidence type="ECO:0000256" key="3">
    <source>
        <dbReference type="ARBA" id="ARBA00022475"/>
    </source>
</evidence>
<feature type="non-terminal residue" evidence="17">
    <location>
        <position position="1"/>
    </location>
</feature>
<feature type="transmembrane region" description="Helical" evidence="15">
    <location>
        <begin position="249"/>
        <end position="274"/>
    </location>
</feature>
<sequence>GSAQLELTTRSPVESTSCNRTVTLPCYVVDLKLTSAKGMFVTWQKHDKLIFSYDGATQEFFRDPVVPSANLASLVDLPKGVASLTFKNGEGVDGNYSCKVTVSNSEGKITVELRSITGPWFVLMERAFIIALLLFVAGLCLAQFIFVAIKYGLGPQKKICFIGTGFIFTVAAVVGIVFFVQDGYNTQSQAGFGLLVVPVVVAVPLQYLMFGIVFDSLPKATFVLIGLQILGYIIAVVGFALSVSACPPLHASVVIAGLAVMAIATLLSLAYVLIMGSRMKDHPRPG</sequence>
<organism evidence="17 18">
    <name type="scientific">Cuculus canorus</name>
    <name type="common">Common cuckoo</name>
    <dbReference type="NCBI Taxonomy" id="55661"/>
    <lineage>
        <taxon>Eukaryota</taxon>
        <taxon>Metazoa</taxon>
        <taxon>Chordata</taxon>
        <taxon>Craniata</taxon>
        <taxon>Vertebrata</taxon>
        <taxon>Euteleostomi</taxon>
        <taxon>Archelosauria</taxon>
        <taxon>Archosauria</taxon>
        <taxon>Dinosauria</taxon>
        <taxon>Saurischia</taxon>
        <taxon>Theropoda</taxon>
        <taxon>Coelurosauria</taxon>
        <taxon>Aves</taxon>
        <taxon>Neognathae</taxon>
        <taxon>Neoaves</taxon>
        <taxon>Otidimorphae</taxon>
        <taxon>Cuculiformes</taxon>
        <taxon>Cuculidae</taxon>
        <taxon>Cuculus</taxon>
    </lineage>
</organism>